<dbReference type="EMBL" id="VRMN01000001">
    <property type="protein sequence ID" value="KAA8499303.1"/>
    <property type="molecule type" value="Genomic_DNA"/>
</dbReference>
<organism evidence="1 2">
    <name type="scientific">Porphyridium purpureum</name>
    <name type="common">Red alga</name>
    <name type="synonym">Porphyridium cruentum</name>
    <dbReference type="NCBI Taxonomy" id="35688"/>
    <lineage>
        <taxon>Eukaryota</taxon>
        <taxon>Rhodophyta</taxon>
        <taxon>Bangiophyceae</taxon>
        <taxon>Porphyridiales</taxon>
        <taxon>Porphyridiaceae</taxon>
        <taxon>Porphyridium</taxon>
    </lineage>
</organism>
<evidence type="ECO:0000313" key="2">
    <source>
        <dbReference type="Proteomes" id="UP000324585"/>
    </source>
</evidence>
<dbReference type="AlphaFoldDB" id="A0A5J4Z962"/>
<reference evidence="2" key="1">
    <citation type="journal article" date="2019" name="Nat. Commun.">
        <title>Expansion of phycobilisome linker gene families in mesophilic red algae.</title>
        <authorList>
            <person name="Lee J."/>
            <person name="Kim D."/>
            <person name="Bhattacharya D."/>
            <person name="Yoon H.S."/>
        </authorList>
    </citation>
    <scope>NUCLEOTIDE SEQUENCE [LARGE SCALE GENOMIC DNA]</scope>
    <source>
        <strain evidence="2">CCMP 1328</strain>
    </source>
</reference>
<gene>
    <name evidence="1" type="ORF">FVE85_6888</name>
</gene>
<dbReference type="Proteomes" id="UP000324585">
    <property type="component" value="Unassembled WGS sequence"/>
</dbReference>
<name>A0A5J4Z962_PORPP</name>
<protein>
    <submittedName>
        <fullName evidence="1">Uncharacterized protein</fullName>
    </submittedName>
</protein>
<comment type="caution">
    <text evidence="1">The sequence shown here is derived from an EMBL/GenBank/DDBJ whole genome shotgun (WGS) entry which is preliminary data.</text>
</comment>
<proteinExistence type="predicted"/>
<keyword evidence="2" id="KW-1185">Reference proteome</keyword>
<accession>A0A5J4Z962</accession>
<sequence>MFPWFVIIGCRGPCLAVRQRKAFRDLINAFVKSVVPHCGHAVSAHPSQKAVDFSLYEDNGSQRKIECYDFFDFICDKHAKELCILLSNPVANSDVNIV</sequence>
<evidence type="ECO:0000313" key="1">
    <source>
        <dbReference type="EMBL" id="KAA8499303.1"/>
    </source>
</evidence>